<feature type="transmembrane region" description="Helical" evidence="6">
    <location>
        <begin position="597"/>
        <end position="619"/>
    </location>
</feature>
<name>A0ABW1LPN7_9ACTN</name>
<organism evidence="8 9">
    <name type="scientific">Nocardioides hankookensis</name>
    <dbReference type="NCBI Taxonomy" id="443157"/>
    <lineage>
        <taxon>Bacteria</taxon>
        <taxon>Bacillati</taxon>
        <taxon>Actinomycetota</taxon>
        <taxon>Actinomycetes</taxon>
        <taxon>Propionibacteriales</taxon>
        <taxon>Nocardioidaceae</taxon>
        <taxon>Nocardioides</taxon>
    </lineage>
</organism>
<dbReference type="InterPro" id="IPR003838">
    <property type="entry name" value="ABC3_permease_C"/>
</dbReference>
<feature type="transmembrane region" description="Helical" evidence="6">
    <location>
        <begin position="103"/>
        <end position="128"/>
    </location>
</feature>
<keyword evidence="9" id="KW-1185">Reference proteome</keyword>
<feature type="transmembrane region" description="Helical" evidence="6">
    <location>
        <begin position="561"/>
        <end position="585"/>
    </location>
</feature>
<dbReference type="Proteomes" id="UP001596135">
    <property type="component" value="Unassembled WGS sequence"/>
</dbReference>
<dbReference type="Pfam" id="PF02687">
    <property type="entry name" value="FtsX"/>
    <property type="match status" value="1"/>
</dbReference>
<evidence type="ECO:0000256" key="4">
    <source>
        <dbReference type="ARBA" id="ARBA00022989"/>
    </source>
</evidence>
<evidence type="ECO:0000256" key="2">
    <source>
        <dbReference type="ARBA" id="ARBA00022475"/>
    </source>
</evidence>
<comment type="caution">
    <text evidence="8">The sequence shown here is derived from an EMBL/GenBank/DDBJ whole genome shotgun (WGS) entry which is preliminary data.</text>
</comment>
<evidence type="ECO:0000256" key="5">
    <source>
        <dbReference type="ARBA" id="ARBA00023136"/>
    </source>
</evidence>
<evidence type="ECO:0000256" key="6">
    <source>
        <dbReference type="SAM" id="Phobius"/>
    </source>
</evidence>
<comment type="subcellular location">
    <subcellularLocation>
        <location evidence="1">Cell membrane</location>
        <topology evidence="1">Multi-pass membrane protein</topology>
    </subcellularLocation>
</comment>
<keyword evidence="2" id="KW-1003">Cell membrane</keyword>
<feature type="transmembrane region" description="Helical" evidence="6">
    <location>
        <begin position="154"/>
        <end position="172"/>
    </location>
</feature>
<sequence length="630" mass="65314">MTSLRLGLRLAVTPAARLRTALLALAAMLGAAILLITFAAGQHQLVTATSYQTEMPRLVAVIVAVVGLPCAVLVATVARLSASLRDRRLANLRLIGLTANQTRLVGTGEAGGAALVGALLGWGVFWLVRPLLLGHAPAGPAWGEFFRPTLLDQALVVVGVPALAILASVAPARSSVDDALAVTRRADRRPPGWWRLLPLVAGVALCLEVVVSGPYDEEISDRQLVALFAGVGLTAVGMLLVLPVLVRLLTRATSGRALGPAQRIAVRRLEAQPAGVARIIAALLVGLFLATGARFVLVAFESTPQYETQARDVERGQRVTVLAGQTEAPETAARLAEVDSVRDVVDLPTLSVAGTGTQAIVATCGDLARLDAALTGCRDGEAMWLSADESDFLTEYAAAAVHGGQVTWSTSTDDESDTEVPVVRLPLDLPTMSSTGAYSSSDALSPLYASVIIPPTLVGDLPSSTEHTLLVVGGPGRDLGARLAAAGFAAQNGGYYEDYDFVATMRTVIWTVAGVVLGVGLLALTVSTIDRASQRRKEVVALQLVGLGRGVIRRAQGLETAVPVVIGSVLAVGLGALSGATYLSVDDASTIPWGQTIVLGLVAVAGGLGVALVSMIACAPRVRPEEIRAE</sequence>
<evidence type="ECO:0000313" key="8">
    <source>
        <dbReference type="EMBL" id="MFC6045488.1"/>
    </source>
</evidence>
<feature type="transmembrane region" description="Helical" evidence="6">
    <location>
        <begin position="276"/>
        <end position="300"/>
    </location>
</feature>
<evidence type="ECO:0000313" key="9">
    <source>
        <dbReference type="Proteomes" id="UP001596135"/>
    </source>
</evidence>
<dbReference type="RefSeq" id="WP_379158790.1">
    <property type="nucleotide sequence ID" value="NZ_JBHSRJ010000009.1"/>
</dbReference>
<protein>
    <submittedName>
        <fullName evidence="8">FtsX-like permease family protein</fullName>
    </submittedName>
</protein>
<keyword evidence="3 6" id="KW-0812">Transmembrane</keyword>
<keyword evidence="4 6" id="KW-1133">Transmembrane helix</keyword>
<feature type="transmembrane region" description="Helical" evidence="6">
    <location>
        <begin position="224"/>
        <end position="246"/>
    </location>
</feature>
<proteinExistence type="predicted"/>
<gene>
    <name evidence="8" type="ORF">ACFPYL_20550</name>
</gene>
<feature type="transmembrane region" description="Helical" evidence="6">
    <location>
        <begin position="193"/>
        <end position="212"/>
    </location>
</feature>
<feature type="transmembrane region" description="Helical" evidence="6">
    <location>
        <begin position="21"/>
        <end position="40"/>
    </location>
</feature>
<evidence type="ECO:0000256" key="3">
    <source>
        <dbReference type="ARBA" id="ARBA00022692"/>
    </source>
</evidence>
<evidence type="ECO:0000256" key="1">
    <source>
        <dbReference type="ARBA" id="ARBA00004651"/>
    </source>
</evidence>
<accession>A0ABW1LPN7</accession>
<keyword evidence="5 6" id="KW-0472">Membrane</keyword>
<reference evidence="9" key="1">
    <citation type="journal article" date="2019" name="Int. J. Syst. Evol. Microbiol.">
        <title>The Global Catalogue of Microorganisms (GCM) 10K type strain sequencing project: providing services to taxonomists for standard genome sequencing and annotation.</title>
        <authorList>
            <consortium name="The Broad Institute Genomics Platform"/>
            <consortium name="The Broad Institute Genome Sequencing Center for Infectious Disease"/>
            <person name="Wu L."/>
            <person name="Ma J."/>
        </authorList>
    </citation>
    <scope>NUCLEOTIDE SEQUENCE [LARGE SCALE GENOMIC DNA]</scope>
    <source>
        <strain evidence="9">CCUG 54522</strain>
    </source>
</reference>
<dbReference type="EMBL" id="JBHSRJ010000009">
    <property type="protein sequence ID" value="MFC6045488.1"/>
    <property type="molecule type" value="Genomic_DNA"/>
</dbReference>
<feature type="domain" description="ABC3 transporter permease C-terminal" evidence="7">
    <location>
        <begin position="511"/>
        <end position="623"/>
    </location>
</feature>
<evidence type="ECO:0000259" key="7">
    <source>
        <dbReference type="Pfam" id="PF02687"/>
    </source>
</evidence>
<feature type="transmembrane region" description="Helical" evidence="6">
    <location>
        <begin position="508"/>
        <end position="529"/>
    </location>
</feature>
<feature type="transmembrane region" description="Helical" evidence="6">
    <location>
        <begin position="60"/>
        <end position="82"/>
    </location>
</feature>